<evidence type="ECO:0000313" key="7">
    <source>
        <dbReference type="RefSeq" id="XP_021804180.1"/>
    </source>
</evidence>
<evidence type="ECO:0000313" key="3">
    <source>
        <dbReference type="Proteomes" id="UP000515124"/>
    </source>
</evidence>
<dbReference type="AlphaFoldDB" id="A0A6P5RQT4"/>
<organism evidence="3 5">
    <name type="scientific">Prunus avium</name>
    <name type="common">Cherry</name>
    <name type="synonym">Cerasus avium</name>
    <dbReference type="NCBI Taxonomy" id="42229"/>
    <lineage>
        <taxon>Eukaryota</taxon>
        <taxon>Viridiplantae</taxon>
        <taxon>Streptophyta</taxon>
        <taxon>Embryophyta</taxon>
        <taxon>Tracheophyta</taxon>
        <taxon>Spermatophyta</taxon>
        <taxon>Magnoliopsida</taxon>
        <taxon>eudicotyledons</taxon>
        <taxon>Gunneridae</taxon>
        <taxon>Pentapetalae</taxon>
        <taxon>rosids</taxon>
        <taxon>fabids</taxon>
        <taxon>Rosales</taxon>
        <taxon>Rosaceae</taxon>
        <taxon>Amygdaloideae</taxon>
        <taxon>Amygdaleae</taxon>
        <taxon>Prunus</taxon>
    </lineage>
</organism>
<dbReference type="RefSeq" id="XP_021804178.1">
    <property type="nucleotide sequence ID" value="XM_021948486.1"/>
</dbReference>
<dbReference type="PANTHER" id="PTHR13742">
    <property type="entry name" value="RETINOBLASTOMA-ASSOCIATED PROTEIN RB -RELATED"/>
    <property type="match status" value="1"/>
</dbReference>
<evidence type="ECO:0000313" key="6">
    <source>
        <dbReference type="RefSeq" id="XP_021804179.1"/>
    </source>
</evidence>
<evidence type="ECO:0000256" key="1">
    <source>
        <dbReference type="SAM" id="MobiDB-lite"/>
    </source>
</evidence>
<dbReference type="RefSeq" id="XP_021804181.1">
    <property type="nucleotide sequence ID" value="XM_021948489.1"/>
</dbReference>
<reference evidence="4 5" key="1">
    <citation type="submission" date="2025-04" db="UniProtKB">
        <authorList>
            <consortium name="RefSeq"/>
        </authorList>
    </citation>
    <scope>IDENTIFICATION</scope>
</reference>
<feature type="region of interest" description="Disordered" evidence="1">
    <location>
        <begin position="1"/>
        <end position="30"/>
    </location>
</feature>
<dbReference type="Proteomes" id="UP000515124">
    <property type="component" value="Unplaced"/>
</dbReference>
<dbReference type="GO" id="GO:0000785">
    <property type="term" value="C:chromatin"/>
    <property type="evidence" value="ECO:0007669"/>
    <property type="project" value="TreeGrafter"/>
</dbReference>
<dbReference type="InterPro" id="IPR024599">
    <property type="entry name" value="RB_N"/>
</dbReference>
<dbReference type="InterPro" id="IPR028309">
    <property type="entry name" value="RB_fam"/>
</dbReference>
<name>A0A6P5RQT4_PRUAV</name>
<evidence type="ECO:0000259" key="2">
    <source>
        <dbReference type="Pfam" id="PF11934"/>
    </source>
</evidence>
<dbReference type="GeneID" id="110748515"/>
<feature type="domain" description="Retinoblastoma-associated protein N-terminal" evidence="2">
    <location>
        <begin position="106"/>
        <end position="170"/>
    </location>
</feature>
<dbReference type="GO" id="GO:0030154">
    <property type="term" value="P:cell differentiation"/>
    <property type="evidence" value="ECO:0007669"/>
    <property type="project" value="TreeGrafter"/>
</dbReference>
<sequence length="170" mass="19086">MSPPAMVKMEDTEVSASNSSNSESRDSDPVRARFTDLCKNGLSLDENPYTQAMKLFKETKHLLITNASAIGNGTPEEAERFWFAFVLYSVKTLSEKNSDNSQLSSDDNGFSLFQILRAVKLNIVDFFKELPQFVVKAGPILSNLYGIDWENKLEAKELQANFVYLSLLSK</sequence>
<gene>
    <name evidence="4 5 6 7 8 9" type="primary">LOC110748515</name>
</gene>
<dbReference type="GO" id="GO:2000134">
    <property type="term" value="P:negative regulation of G1/S transition of mitotic cell cycle"/>
    <property type="evidence" value="ECO:0007669"/>
    <property type="project" value="TreeGrafter"/>
</dbReference>
<evidence type="ECO:0000313" key="5">
    <source>
        <dbReference type="RefSeq" id="XP_021804178.1"/>
    </source>
</evidence>
<dbReference type="RefSeq" id="XP_021804180.1">
    <property type="nucleotide sequence ID" value="XM_021948488.1"/>
</dbReference>
<evidence type="ECO:0000313" key="8">
    <source>
        <dbReference type="RefSeq" id="XP_021804181.1"/>
    </source>
</evidence>
<evidence type="ECO:0000313" key="9">
    <source>
        <dbReference type="RefSeq" id="XP_021804182.1"/>
    </source>
</evidence>
<dbReference type="Pfam" id="PF11934">
    <property type="entry name" value="DUF3452"/>
    <property type="match status" value="1"/>
</dbReference>
<dbReference type="RefSeq" id="XP_021804177.1">
    <property type="nucleotide sequence ID" value="XM_021948485.1"/>
</dbReference>
<accession>A0A6P5RQT4</accession>
<dbReference type="GO" id="GO:0006357">
    <property type="term" value="P:regulation of transcription by RNA polymerase II"/>
    <property type="evidence" value="ECO:0007669"/>
    <property type="project" value="InterPro"/>
</dbReference>
<dbReference type="RefSeq" id="XP_021804179.1">
    <property type="nucleotide sequence ID" value="XM_021948487.1"/>
</dbReference>
<proteinExistence type="predicted"/>
<keyword evidence="3" id="KW-1185">Reference proteome</keyword>
<dbReference type="RefSeq" id="XP_021804182.1">
    <property type="nucleotide sequence ID" value="XM_021948490.1"/>
</dbReference>
<dbReference type="KEGG" id="pavi:110748515"/>
<dbReference type="GO" id="GO:0005667">
    <property type="term" value="C:transcription regulator complex"/>
    <property type="evidence" value="ECO:0007669"/>
    <property type="project" value="TreeGrafter"/>
</dbReference>
<protein>
    <submittedName>
        <fullName evidence="4 5">Retinoblastoma-related protein-like</fullName>
    </submittedName>
</protein>
<dbReference type="GO" id="GO:0000977">
    <property type="term" value="F:RNA polymerase II transcription regulatory region sequence-specific DNA binding"/>
    <property type="evidence" value="ECO:0007669"/>
    <property type="project" value="TreeGrafter"/>
</dbReference>
<evidence type="ECO:0000313" key="4">
    <source>
        <dbReference type="RefSeq" id="XP_021804177.1"/>
    </source>
</evidence>
<dbReference type="PANTHER" id="PTHR13742:SF17">
    <property type="entry name" value="RE32990P-RELATED"/>
    <property type="match status" value="1"/>
</dbReference>